<dbReference type="AlphaFoldDB" id="A0A845LDY5"/>
<dbReference type="Pfam" id="PF03646">
    <property type="entry name" value="FlaG"/>
    <property type="match status" value="1"/>
</dbReference>
<dbReference type="InterPro" id="IPR035924">
    <property type="entry name" value="FlaG-like_sf"/>
</dbReference>
<sequence length="128" mass="14444">MNVNAAAVPTPSTSYMTSNAASTVLNSDQNAMTVTEDEREKAEQSAQAAQEAPLSQDALTKMMDDTNAFLESINTDIRFRWHEKAKQMMVEVYDHRNEKVLRTYPPKEFLDTIGKIREYVGAIIDKKV</sequence>
<dbReference type="InterPro" id="IPR005186">
    <property type="entry name" value="FlaG"/>
</dbReference>
<dbReference type="SUPFAM" id="SSF160214">
    <property type="entry name" value="FlaG-like"/>
    <property type="match status" value="1"/>
</dbReference>
<evidence type="ECO:0008006" key="4">
    <source>
        <dbReference type="Google" id="ProtNLM"/>
    </source>
</evidence>
<gene>
    <name evidence="2" type="ORF">GTO89_07275</name>
</gene>
<dbReference type="Proteomes" id="UP000471031">
    <property type="component" value="Unassembled WGS sequence"/>
</dbReference>
<reference evidence="2 3" key="1">
    <citation type="submission" date="2020-01" db="EMBL/GenBank/DDBJ databases">
        <title>Whole genome sequence of Heliobacterium gestii DSM 11169.</title>
        <authorList>
            <person name="Kyndt J.A."/>
            <person name="Meyer T.E."/>
        </authorList>
    </citation>
    <scope>NUCLEOTIDE SEQUENCE [LARGE SCALE GENOMIC DNA]</scope>
    <source>
        <strain evidence="2 3">DSM 11169</strain>
    </source>
</reference>
<dbReference type="OrthoDB" id="9799867at2"/>
<accession>A0A845LDY5</accession>
<protein>
    <recommendedName>
        <fullName evidence="4">Flagellar protein FlaG</fullName>
    </recommendedName>
</protein>
<evidence type="ECO:0000256" key="1">
    <source>
        <dbReference type="SAM" id="MobiDB-lite"/>
    </source>
</evidence>
<evidence type="ECO:0000313" key="3">
    <source>
        <dbReference type="Proteomes" id="UP000471031"/>
    </source>
</evidence>
<dbReference type="PANTHER" id="PTHR37166">
    <property type="entry name" value="PROTEIN FLAG"/>
    <property type="match status" value="1"/>
</dbReference>
<proteinExistence type="predicted"/>
<organism evidence="2 3">
    <name type="scientific">Heliomicrobium gestii</name>
    <name type="common">Heliobacterium gestii</name>
    <dbReference type="NCBI Taxonomy" id="2699"/>
    <lineage>
        <taxon>Bacteria</taxon>
        <taxon>Bacillati</taxon>
        <taxon>Bacillota</taxon>
        <taxon>Clostridia</taxon>
        <taxon>Eubacteriales</taxon>
        <taxon>Heliobacteriaceae</taxon>
        <taxon>Heliomicrobium</taxon>
    </lineage>
</organism>
<dbReference type="PANTHER" id="PTHR37166:SF1">
    <property type="entry name" value="PROTEIN FLAG"/>
    <property type="match status" value="1"/>
</dbReference>
<evidence type="ECO:0000313" key="2">
    <source>
        <dbReference type="EMBL" id="MZP42839.1"/>
    </source>
</evidence>
<feature type="region of interest" description="Disordered" evidence="1">
    <location>
        <begin position="31"/>
        <end position="58"/>
    </location>
</feature>
<dbReference type="EMBL" id="WXEX01000005">
    <property type="protein sequence ID" value="MZP42839.1"/>
    <property type="molecule type" value="Genomic_DNA"/>
</dbReference>
<keyword evidence="3" id="KW-1185">Reference proteome</keyword>
<comment type="caution">
    <text evidence="2">The sequence shown here is derived from an EMBL/GenBank/DDBJ whole genome shotgun (WGS) entry which is preliminary data.</text>
</comment>
<dbReference type="RefSeq" id="WP_161261412.1">
    <property type="nucleotide sequence ID" value="NZ_JAFBDC010000004.1"/>
</dbReference>
<name>A0A845LDY5_HELGE</name>
<dbReference type="Gene3D" id="3.30.160.170">
    <property type="entry name" value="FlaG-like"/>
    <property type="match status" value="1"/>
</dbReference>